<reference evidence="7" key="1">
    <citation type="submission" date="2014-05" db="EMBL/GenBank/DDBJ databases">
        <authorList>
            <person name="Chronopoulou M."/>
        </authorList>
    </citation>
    <scope>NUCLEOTIDE SEQUENCE</scope>
    <source>
        <tissue evidence="7">Whole organism</tissue>
    </source>
</reference>
<protein>
    <submittedName>
        <fullName evidence="7">THAP domaincontaining protein 2like [Acyrthosiphon pisum]</fullName>
    </submittedName>
</protein>
<dbReference type="SUPFAM" id="SSF57716">
    <property type="entry name" value="Glucocorticoid receptor-like (DNA-binding domain)"/>
    <property type="match status" value="1"/>
</dbReference>
<keyword evidence="2 5" id="KW-0863">Zinc-finger</keyword>
<evidence type="ECO:0000259" key="6">
    <source>
        <dbReference type="PROSITE" id="PS50950"/>
    </source>
</evidence>
<dbReference type="Pfam" id="PF05485">
    <property type="entry name" value="THAP"/>
    <property type="match status" value="1"/>
</dbReference>
<evidence type="ECO:0000256" key="4">
    <source>
        <dbReference type="ARBA" id="ARBA00023125"/>
    </source>
</evidence>
<dbReference type="GO" id="GO:0006357">
    <property type="term" value="P:regulation of transcription by RNA polymerase II"/>
    <property type="evidence" value="ECO:0007669"/>
    <property type="project" value="TreeGrafter"/>
</dbReference>
<dbReference type="GO" id="GO:0003700">
    <property type="term" value="F:DNA-binding transcription factor activity"/>
    <property type="evidence" value="ECO:0007669"/>
    <property type="project" value="TreeGrafter"/>
</dbReference>
<proteinExistence type="predicted"/>
<dbReference type="GO" id="GO:0008270">
    <property type="term" value="F:zinc ion binding"/>
    <property type="evidence" value="ECO:0007669"/>
    <property type="project" value="UniProtKB-KW"/>
</dbReference>
<keyword evidence="3" id="KW-0862">Zinc</keyword>
<keyword evidence="4 5" id="KW-0238">DNA-binding</keyword>
<evidence type="ECO:0000313" key="7">
    <source>
        <dbReference type="EMBL" id="CDW47550.1"/>
    </source>
</evidence>
<evidence type="ECO:0000256" key="3">
    <source>
        <dbReference type="ARBA" id="ARBA00022833"/>
    </source>
</evidence>
<evidence type="ECO:0000256" key="5">
    <source>
        <dbReference type="PROSITE-ProRule" id="PRU00309"/>
    </source>
</evidence>
<dbReference type="PANTHER" id="PTHR46600">
    <property type="entry name" value="THAP DOMAIN-CONTAINING"/>
    <property type="match status" value="1"/>
</dbReference>
<dbReference type="GO" id="GO:0000978">
    <property type="term" value="F:RNA polymerase II cis-regulatory region sequence-specific DNA binding"/>
    <property type="evidence" value="ECO:0007669"/>
    <property type="project" value="TreeGrafter"/>
</dbReference>
<evidence type="ECO:0000256" key="2">
    <source>
        <dbReference type="ARBA" id="ARBA00022771"/>
    </source>
</evidence>
<keyword evidence="1" id="KW-0479">Metal-binding</keyword>
<dbReference type="InterPro" id="IPR006612">
    <property type="entry name" value="THAP_Znf"/>
</dbReference>
<dbReference type="EMBL" id="HACA01030189">
    <property type="protein sequence ID" value="CDW47550.1"/>
    <property type="molecule type" value="Transcribed_RNA"/>
</dbReference>
<dbReference type="GO" id="GO:0005634">
    <property type="term" value="C:nucleus"/>
    <property type="evidence" value="ECO:0007669"/>
    <property type="project" value="TreeGrafter"/>
</dbReference>
<evidence type="ECO:0000256" key="1">
    <source>
        <dbReference type="ARBA" id="ARBA00022723"/>
    </source>
</evidence>
<organism evidence="7">
    <name type="scientific">Lepeophtheirus salmonis</name>
    <name type="common">Salmon louse</name>
    <name type="synonym">Caligus salmonis</name>
    <dbReference type="NCBI Taxonomy" id="72036"/>
    <lineage>
        <taxon>Eukaryota</taxon>
        <taxon>Metazoa</taxon>
        <taxon>Ecdysozoa</taxon>
        <taxon>Arthropoda</taxon>
        <taxon>Crustacea</taxon>
        <taxon>Multicrustacea</taxon>
        <taxon>Hexanauplia</taxon>
        <taxon>Copepoda</taxon>
        <taxon>Siphonostomatoida</taxon>
        <taxon>Caligidae</taxon>
        <taxon>Lepeophtheirus</taxon>
    </lineage>
</organism>
<dbReference type="InterPro" id="IPR026516">
    <property type="entry name" value="THAP1/10"/>
</dbReference>
<dbReference type="PROSITE" id="PS50950">
    <property type="entry name" value="ZF_THAP"/>
    <property type="match status" value="1"/>
</dbReference>
<dbReference type="AlphaFoldDB" id="A0A0K2VB81"/>
<dbReference type="PANTHER" id="PTHR46600:SF7">
    <property type="entry name" value="SI:DKEY-228B2.6-RELATED"/>
    <property type="match status" value="1"/>
</dbReference>
<feature type="domain" description="THAP-type" evidence="6">
    <location>
        <begin position="1"/>
        <end position="80"/>
    </location>
</feature>
<accession>A0A0K2VB81</accession>
<sequence>MPSCSSVDCRNRSGAEGVTLFSFPRDEFRRKQLILKMKRNIWKPSDNSLLCSKHFEENQELGIPREGKGLLSHSNIVSISKT</sequence>
<name>A0A0K2VB81_LEPSM</name>